<feature type="transmembrane region" description="Helical" evidence="8">
    <location>
        <begin position="12"/>
        <end position="36"/>
    </location>
</feature>
<evidence type="ECO:0000256" key="6">
    <source>
        <dbReference type="ARBA" id="ARBA00022989"/>
    </source>
</evidence>
<evidence type="ECO:0000313" key="9">
    <source>
        <dbReference type="EMBL" id="GGE53032.1"/>
    </source>
</evidence>
<proteinExistence type="inferred from homology"/>
<keyword evidence="10" id="KW-1185">Reference proteome</keyword>
<dbReference type="FunFam" id="1.10.3470.10:FF:000001">
    <property type="entry name" value="Vitamin B12 ABC transporter permease BtuC"/>
    <property type="match status" value="1"/>
</dbReference>
<feature type="transmembrane region" description="Helical" evidence="8">
    <location>
        <begin position="96"/>
        <end position="115"/>
    </location>
</feature>
<feature type="transmembrane region" description="Helical" evidence="8">
    <location>
        <begin position="249"/>
        <end position="274"/>
    </location>
</feature>
<feature type="transmembrane region" description="Helical" evidence="8">
    <location>
        <begin position="202"/>
        <end position="221"/>
    </location>
</feature>
<feature type="transmembrane region" description="Helical" evidence="8">
    <location>
        <begin position="289"/>
        <end position="306"/>
    </location>
</feature>
<dbReference type="Pfam" id="PF01032">
    <property type="entry name" value="FecCD"/>
    <property type="match status" value="1"/>
</dbReference>
<feature type="transmembrane region" description="Helical" evidence="8">
    <location>
        <begin position="160"/>
        <end position="182"/>
    </location>
</feature>
<dbReference type="InterPro" id="IPR000522">
    <property type="entry name" value="ABC_transptr_permease_BtuC"/>
</dbReference>
<protein>
    <submittedName>
        <fullName evidence="9">Iron(3+)-hydroxamate import system permease protein FhuG</fullName>
    </submittedName>
</protein>
<dbReference type="RefSeq" id="WP_188697692.1">
    <property type="nucleotide sequence ID" value="NZ_BMIR01000023.1"/>
</dbReference>
<feature type="transmembrane region" description="Helical" evidence="8">
    <location>
        <begin position="318"/>
        <end position="337"/>
    </location>
</feature>
<comment type="subcellular location">
    <subcellularLocation>
        <location evidence="1">Cell membrane</location>
        <topology evidence="1">Multi-pass membrane protein</topology>
    </subcellularLocation>
</comment>
<dbReference type="GO" id="GO:0033214">
    <property type="term" value="P:siderophore-iron import into cell"/>
    <property type="evidence" value="ECO:0007669"/>
    <property type="project" value="TreeGrafter"/>
</dbReference>
<name>A0A8J2YLT2_9BACL</name>
<sequence length="340" mass="36464">MAKEKGVKKSRYTQLIILLVVLILVVFFVSLNLGAIRIAPLNVMKTLIGLGSSQDQLVLFDFRLPEIILALLIGAGLAVSGAVLQSVTRNELADPGIIGINAGAGFAVVLFIFLFDKSMSSTNFLTIFAMPLFALLGALLAAFIIYTLAWKKGISPVRLILVGIGVNAGFGAGITIFQLKMAPQDFTKATVWLAGDIWANNWLYVLSLLPWIIILIPYVIYKAHSLNVLNLGDHLAIGLGTSVERERRLLLILAVSLAGFCVALGGGIAFLGLVTPHIARRLIGPKHELLLPVSTLLGALLLLLADTIGNNIFSPTEVPVGIVVAVLSAPYFIYLLMKTD</sequence>
<dbReference type="PANTHER" id="PTHR30472">
    <property type="entry name" value="FERRIC ENTEROBACTIN TRANSPORT SYSTEM PERMEASE PROTEIN"/>
    <property type="match status" value="1"/>
</dbReference>
<evidence type="ECO:0000256" key="4">
    <source>
        <dbReference type="ARBA" id="ARBA00022475"/>
    </source>
</evidence>
<accession>A0A8J2YLT2</accession>
<organism evidence="9 10">
    <name type="scientific">Pullulanibacillus camelliae</name>
    <dbReference type="NCBI Taxonomy" id="1707096"/>
    <lineage>
        <taxon>Bacteria</taxon>
        <taxon>Bacillati</taxon>
        <taxon>Bacillota</taxon>
        <taxon>Bacilli</taxon>
        <taxon>Bacillales</taxon>
        <taxon>Sporolactobacillaceae</taxon>
        <taxon>Pullulanibacillus</taxon>
    </lineage>
</organism>
<dbReference type="Gene3D" id="1.10.3470.10">
    <property type="entry name" value="ABC transporter involved in vitamin B12 uptake, BtuC"/>
    <property type="match status" value="1"/>
</dbReference>
<dbReference type="EMBL" id="BMIR01000023">
    <property type="protein sequence ID" value="GGE53032.1"/>
    <property type="molecule type" value="Genomic_DNA"/>
</dbReference>
<evidence type="ECO:0000256" key="5">
    <source>
        <dbReference type="ARBA" id="ARBA00022692"/>
    </source>
</evidence>
<evidence type="ECO:0000313" key="10">
    <source>
        <dbReference type="Proteomes" id="UP000628775"/>
    </source>
</evidence>
<keyword evidence="6 8" id="KW-1133">Transmembrane helix</keyword>
<dbReference type="InterPro" id="IPR037294">
    <property type="entry name" value="ABC_BtuC-like"/>
</dbReference>
<comment type="caution">
    <text evidence="9">The sequence shown here is derived from an EMBL/GenBank/DDBJ whole genome shotgun (WGS) entry which is preliminary data.</text>
</comment>
<reference evidence="9" key="1">
    <citation type="journal article" date="2014" name="Int. J. Syst. Evol. Microbiol.">
        <title>Complete genome sequence of Corynebacterium casei LMG S-19264T (=DSM 44701T), isolated from a smear-ripened cheese.</title>
        <authorList>
            <consortium name="US DOE Joint Genome Institute (JGI-PGF)"/>
            <person name="Walter F."/>
            <person name="Albersmeier A."/>
            <person name="Kalinowski J."/>
            <person name="Ruckert C."/>
        </authorList>
    </citation>
    <scope>NUCLEOTIDE SEQUENCE</scope>
    <source>
        <strain evidence="9">CGMCC 1.15371</strain>
    </source>
</reference>
<dbReference type="CDD" id="cd06550">
    <property type="entry name" value="TM_ABC_iron-siderophores_like"/>
    <property type="match status" value="1"/>
</dbReference>
<feature type="transmembrane region" description="Helical" evidence="8">
    <location>
        <begin position="67"/>
        <end position="84"/>
    </location>
</feature>
<evidence type="ECO:0000256" key="3">
    <source>
        <dbReference type="ARBA" id="ARBA00022448"/>
    </source>
</evidence>
<dbReference type="PANTHER" id="PTHR30472:SF64">
    <property type="entry name" value="IRON(3+)-HYDROXAMATE IMPORT SYSTEM PERMEASE PROTEIN FHUG"/>
    <property type="match status" value="1"/>
</dbReference>
<dbReference type="AlphaFoldDB" id="A0A8J2YLT2"/>
<comment type="similarity">
    <text evidence="2">Belongs to the binding-protein-dependent transport system permease family. FecCD subfamily.</text>
</comment>
<dbReference type="Proteomes" id="UP000628775">
    <property type="component" value="Unassembled WGS sequence"/>
</dbReference>
<gene>
    <name evidence="9" type="primary">fhuG</name>
    <name evidence="9" type="ORF">GCM10011391_34900</name>
</gene>
<feature type="transmembrane region" description="Helical" evidence="8">
    <location>
        <begin position="127"/>
        <end position="148"/>
    </location>
</feature>
<reference evidence="9" key="2">
    <citation type="submission" date="2020-09" db="EMBL/GenBank/DDBJ databases">
        <authorList>
            <person name="Sun Q."/>
            <person name="Zhou Y."/>
        </authorList>
    </citation>
    <scope>NUCLEOTIDE SEQUENCE</scope>
    <source>
        <strain evidence="9">CGMCC 1.15371</strain>
    </source>
</reference>
<evidence type="ECO:0000256" key="7">
    <source>
        <dbReference type="ARBA" id="ARBA00023136"/>
    </source>
</evidence>
<keyword evidence="3" id="KW-0813">Transport</keyword>
<dbReference type="GO" id="GO:0005886">
    <property type="term" value="C:plasma membrane"/>
    <property type="evidence" value="ECO:0007669"/>
    <property type="project" value="UniProtKB-SubCell"/>
</dbReference>
<evidence type="ECO:0000256" key="8">
    <source>
        <dbReference type="SAM" id="Phobius"/>
    </source>
</evidence>
<dbReference type="SUPFAM" id="SSF81345">
    <property type="entry name" value="ABC transporter involved in vitamin B12 uptake, BtuC"/>
    <property type="match status" value="1"/>
</dbReference>
<evidence type="ECO:0000256" key="2">
    <source>
        <dbReference type="ARBA" id="ARBA00007935"/>
    </source>
</evidence>
<dbReference type="GO" id="GO:0022857">
    <property type="term" value="F:transmembrane transporter activity"/>
    <property type="evidence" value="ECO:0007669"/>
    <property type="project" value="InterPro"/>
</dbReference>
<keyword evidence="4" id="KW-1003">Cell membrane</keyword>
<keyword evidence="7 8" id="KW-0472">Membrane</keyword>
<keyword evidence="5 8" id="KW-0812">Transmembrane</keyword>
<evidence type="ECO:0000256" key="1">
    <source>
        <dbReference type="ARBA" id="ARBA00004651"/>
    </source>
</evidence>